<keyword evidence="1" id="KW-0472">Membrane</keyword>
<dbReference type="RefSeq" id="WP_168923471.1">
    <property type="nucleotide sequence ID" value="NZ_CP051461.1"/>
</dbReference>
<protein>
    <submittedName>
        <fullName evidence="2">Fimbrial protein</fullName>
    </submittedName>
</protein>
<dbReference type="SUPFAM" id="SSF54523">
    <property type="entry name" value="Pili subunits"/>
    <property type="match status" value="1"/>
</dbReference>
<feature type="transmembrane region" description="Helical" evidence="1">
    <location>
        <begin position="12"/>
        <end position="34"/>
    </location>
</feature>
<dbReference type="InterPro" id="IPR012902">
    <property type="entry name" value="N_methyl_site"/>
</dbReference>
<name>A0A6H2HE05_9BURK</name>
<proteinExistence type="predicted"/>
<dbReference type="AlphaFoldDB" id="A0A6H2HE05"/>
<keyword evidence="1" id="KW-1133">Transmembrane helix</keyword>
<sequence length="132" mass="13705">MKLLKKQRGFTLVELVATTVILGVLAAVAIPKFIDLKGDSAQASVKGIADTLTTAGNANYATRSVTPTAGFASIKQSCSDFTPNLFDSKVLPDGFKASGASSMISGNNICTLTRKDSDGSEKTADFVIIGVN</sequence>
<dbReference type="EMBL" id="CP051461">
    <property type="protein sequence ID" value="QJC58060.1"/>
    <property type="molecule type" value="Genomic_DNA"/>
</dbReference>
<evidence type="ECO:0000256" key="1">
    <source>
        <dbReference type="SAM" id="Phobius"/>
    </source>
</evidence>
<dbReference type="Gene3D" id="3.30.700.10">
    <property type="entry name" value="Glycoprotein, Type 4 Pilin"/>
    <property type="match status" value="1"/>
</dbReference>
<keyword evidence="3" id="KW-1185">Reference proteome</keyword>
<dbReference type="NCBIfam" id="TIGR02532">
    <property type="entry name" value="IV_pilin_GFxxxE"/>
    <property type="match status" value="1"/>
</dbReference>
<dbReference type="Pfam" id="PF07963">
    <property type="entry name" value="N_methyl"/>
    <property type="match status" value="1"/>
</dbReference>
<evidence type="ECO:0000313" key="3">
    <source>
        <dbReference type="Proteomes" id="UP000502041"/>
    </source>
</evidence>
<dbReference type="KEGG" id="pvac:HC248_03397"/>
<evidence type="ECO:0000313" key="2">
    <source>
        <dbReference type="EMBL" id="QJC58060.1"/>
    </source>
</evidence>
<dbReference type="PROSITE" id="PS00409">
    <property type="entry name" value="PROKAR_NTER_METHYL"/>
    <property type="match status" value="1"/>
</dbReference>
<accession>A0A6H2HE05</accession>
<gene>
    <name evidence="2" type="primary">pilE_5</name>
    <name evidence="2" type="ORF">HC248_03397</name>
</gene>
<dbReference type="InterPro" id="IPR045584">
    <property type="entry name" value="Pilin-like"/>
</dbReference>
<organism evidence="2 3">
    <name type="scientific">Polaromonas vacuolata</name>
    <dbReference type="NCBI Taxonomy" id="37448"/>
    <lineage>
        <taxon>Bacteria</taxon>
        <taxon>Pseudomonadati</taxon>
        <taxon>Pseudomonadota</taxon>
        <taxon>Betaproteobacteria</taxon>
        <taxon>Burkholderiales</taxon>
        <taxon>Comamonadaceae</taxon>
        <taxon>Polaromonas</taxon>
    </lineage>
</organism>
<keyword evidence="1" id="KW-0812">Transmembrane</keyword>
<dbReference type="Proteomes" id="UP000502041">
    <property type="component" value="Chromosome"/>
</dbReference>
<reference evidence="2 3" key="1">
    <citation type="submission" date="2020-04" db="EMBL/GenBank/DDBJ databases">
        <title>Complete genome of a Psychrophilic, Marine, Gas Vacuolate Bacterium Polaromonas vacuolata KCTC 22033T.</title>
        <authorList>
            <person name="Hwang K."/>
            <person name="Kim K.M."/>
        </authorList>
    </citation>
    <scope>NUCLEOTIDE SEQUENCE [LARGE SCALE GENOMIC DNA]</scope>
    <source>
        <strain evidence="2 3">KCTC 22033</strain>
    </source>
</reference>